<accession>A0ACC7S2U6</accession>
<name>A0ACC7S2U6_DOLFA</name>
<evidence type="ECO:0000313" key="2">
    <source>
        <dbReference type="Proteomes" id="UP001517388"/>
    </source>
</evidence>
<dbReference type="Proteomes" id="UP001517388">
    <property type="component" value="Unassembled WGS sequence"/>
</dbReference>
<evidence type="ECO:0000313" key="1">
    <source>
        <dbReference type="EMBL" id="MTJ42808.1"/>
    </source>
</evidence>
<proteinExistence type="predicted"/>
<gene>
    <name evidence="1" type="ORF">FJR39_05995</name>
</gene>
<dbReference type="EMBL" id="VILF01000001">
    <property type="protein sequence ID" value="MTJ42808.1"/>
    <property type="molecule type" value="Genomic_DNA"/>
</dbReference>
<protein>
    <submittedName>
        <fullName evidence="1">Biphenyl 2,3-dioxygenase</fullName>
    </submittedName>
</protein>
<comment type="caution">
    <text evidence="1">The sequence shown here is derived from an EMBL/GenBank/DDBJ whole genome shotgun (WGS) entry which is preliminary data.</text>
</comment>
<keyword evidence="2" id="KW-1185">Reference proteome</keyword>
<organism evidence="1 2">
    <name type="scientific">Dolichospermum flos-aquae UHCC 0037</name>
    <dbReference type="NCBI Taxonomy" id="2590026"/>
    <lineage>
        <taxon>Bacteria</taxon>
        <taxon>Bacillati</taxon>
        <taxon>Cyanobacteriota</taxon>
        <taxon>Cyanophyceae</taxon>
        <taxon>Nostocales</taxon>
        <taxon>Aphanizomenonaceae</taxon>
        <taxon>Dolichospermum</taxon>
    </lineage>
</organism>
<sequence>MSNFLIQVYYNLPRIICIFSLLISLVIMGVSPATAENLSNNLLKQPAIEITVNLGNSSNELKFEPNHLELISGKRYNLKLSNPSSQKHYFTAKDFADAIWTQKVEAGNVEIKGNIHELELKPGAEAEWVFVPMKPGKYTLRCTIAGHTEAGMKGEIIIKECGLNKMQKL</sequence>
<reference evidence="2" key="1">
    <citation type="journal article" date="2020" name="Toxins">
        <title>Phylogenomic Analysis of Secondary Metabolism in the Toxic Cyanobacterial Genera Anabaena, Dolichospermum and Aphanizomenon.</title>
        <authorList>
            <person name="Oesterholm J."/>
            <person name="Popin R.V."/>
            <person name="Fewer D.P."/>
            <person name="Sivonen K."/>
        </authorList>
    </citation>
    <scope>NUCLEOTIDE SEQUENCE [LARGE SCALE GENOMIC DNA]</scope>
    <source>
        <strain evidence="2">UHCC 0037</strain>
    </source>
</reference>